<evidence type="ECO:0000256" key="3">
    <source>
        <dbReference type="ARBA" id="ARBA00004141"/>
    </source>
</evidence>
<evidence type="ECO:0000256" key="13">
    <source>
        <dbReference type="SAM" id="Phobius"/>
    </source>
</evidence>
<comment type="subunit">
    <text evidence="12">Part of an enzyme complex containing four subunits: a flavoprotein, an iron-sulfur protein, plus two membrane-anchoring proteins, SdhC and SdhD. The complex can form homotrimers.</text>
</comment>
<keyword evidence="15" id="KW-1185">Reference proteome</keyword>
<dbReference type="NCBIfam" id="TIGR02970">
    <property type="entry name" value="succ_dehyd_cytB"/>
    <property type="match status" value="1"/>
</dbReference>
<evidence type="ECO:0000313" key="14">
    <source>
        <dbReference type="EMBL" id="MFM2484137.1"/>
    </source>
</evidence>
<dbReference type="PANTHER" id="PTHR10978">
    <property type="entry name" value="SUCCINATE DEHYDROGENASE CYTOCHROME B560 SUBUNIT"/>
    <property type="match status" value="1"/>
</dbReference>
<evidence type="ECO:0000256" key="4">
    <source>
        <dbReference type="ARBA" id="ARBA00007244"/>
    </source>
</evidence>
<feature type="transmembrane region" description="Helical" evidence="13">
    <location>
        <begin position="65"/>
        <end position="83"/>
    </location>
</feature>
<dbReference type="PROSITE" id="PS01000">
    <property type="entry name" value="SDH_CYT_1"/>
    <property type="match status" value="1"/>
</dbReference>
<dbReference type="Proteomes" id="UP001629953">
    <property type="component" value="Unassembled WGS sequence"/>
</dbReference>
<protein>
    <recommendedName>
        <fullName evidence="5">Succinate dehydrogenase cytochrome b556 subunit</fullName>
    </recommendedName>
</protein>
<evidence type="ECO:0000256" key="1">
    <source>
        <dbReference type="ARBA" id="ARBA00001971"/>
    </source>
</evidence>
<keyword evidence="9 13" id="KW-1133">Transmembrane helix</keyword>
<dbReference type="PROSITE" id="PS01001">
    <property type="entry name" value="SDH_CYT_2"/>
    <property type="match status" value="1"/>
</dbReference>
<reference evidence="14 15" key="1">
    <citation type="journal article" date="2013" name="Int. J. Syst. Evol. Microbiol.">
        <title>Celerinatantimonas yamalensis sp. nov., a cold-adapted diazotrophic bacterium from a cold permafrost brine.</title>
        <authorList>
            <person name="Shcherbakova V."/>
            <person name="Chuvilskaya N."/>
            <person name="Rivkina E."/>
            <person name="Demidov N."/>
            <person name="Uchaeva V."/>
            <person name="Suetin S."/>
            <person name="Suzina N."/>
            <person name="Gilichinsky D."/>
        </authorList>
    </citation>
    <scope>NUCLEOTIDE SEQUENCE [LARGE SCALE GENOMIC DNA]</scope>
    <source>
        <strain evidence="14 15">C7</strain>
    </source>
</reference>
<dbReference type="PIRSF" id="PIRSF000178">
    <property type="entry name" value="SDH_cyt_b560"/>
    <property type="match status" value="1"/>
</dbReference>
<evidence type="ECO:0000256" key="5">
    <source>
        <dbReference type="ARBA" id="ARBA00020076"/>
    </source>
</evidence>
<name>A0ABW9G3U0_9GAMM</name>
<sequence>MNNKSRPVNLDIQTIRFPIAAIASILHRVSGVITFFALAVLLSLLSKSLHSADGFAVVMGWLDSLPVKLVMWIILSVLAYHIVFGIRHVVMDFGYWEELQSGSASARGGFIVVAVIAVLMGILVW</sequence>
<keyword evidence="6" id="KW-0349">Heme</keyword>
<dbReference type="PANTHER" id="PTHR10978:SF5">
    <property type="entry name" value="SUCCINATE DEHYDROGENASE CYTOCHROME B560 SUBUNIT, MITOCHONDRIAL"/>
    <property type="match status" value="1"/>
</dbReference>
<evidence type="ECO:0000256" key="8">
    <source>
        <dbReference type="ARBA" id="ARBA00022723"/>
    </source>
</evidence>
<evidence type="ECO:0000256" key="12">
    <source>
        <dbReference type="ARBA" id="ARBA00025912"/>
    </source>
</evidence>
<evidence type="ECO:0000313" key="15">
    <source>
        <dbReference type="Proteomes" id="UP001629953"/>
    </source>
</evidence>
<organism evidence="14 15">
    <name type="scientific">Celerinatantimonas yamalensis</name>
    <dbReference type="NCBI Taxonomy" id="559956"/>
    <lineage>
        <taxon>Bacteria</taxon>
        <taxon>Pseudomonadati</taxon>
        <taxon>Pseudomonadota</taxon>
        <taxon>Gammaproteobacteria</taxon>
        <taxon>Celerinatantimonadaceae</taxon>
        <taxon>Celerinatantimonas</taxon>
    </lineage>
</organism>
<evidence type="ECO:0000256" key="9">
    <source>
        <dbReference type="ARBA" id="ARBA00022989"/>
    </source>
</evidence>
<proteinExistence type="inferred from homology"/>
<evidence type="ECO:0000256" key="6">
    <source>
        <dbReference type="ARBA" id="ARBA00022617"/>
    </source>
</evidence>
<evidence type="ECO:0000256" key="11">
    <source>
        <dbReference type="ARBA" id="ARBA00023136"/>
    </source>
</evidence>
<feature type="transmembrane region" description="Helical" evidence="13">
    <location>
        <begin position="21"/>
        <end position="45"/>
    </location>
</feature>
<dbReference type="CDD" id="cd03499">
    <property type="entry name" value="SQR_TypeC_SdhC"/>
    <property type="match status" value="1"/>
</dbReference>
<accession>A0ABW9G3U0</accession>
<comment type="cofactor">
    <cofactor evidence="1">
        <name>heme</name>
        <dbReference type="ChEBI" id="CHEBI:30413"/>
    </cofactor>
</comment>
<dbReference type="SUPFAM" id="SSF81343">
    <property type="entry name" value="Fumarate reductase respiratory complex transmembrane subunits"/>
    <property type="match status" value="1"/>
</dbReference>
<dbReference type="Pfam" id="PF01127">
    <property type="entry name" value="Sdh_cyt"/>
    <property type="match status" value="1"/>
</dbReference>
<gene>
    <name evidence="14" type="primary">sdhC</name>
    <name evidence="14" type="ORF">ABUE30_03495</name>
</gene>
<keyword evidence="8" id="KW-0479">Metal-binding</keyword>
<dbReference type="InterPro" id="IPR018495">
    <property type="entry name" value="Succ_DH_cyt_bsu_CS"/>
</dbReference>
<dbReference type="RefSeq" id="WP_408622275.1">
    <property type="nucleotide sequence ID" value="NZ_JBEQCT010000001.1"/>
</dbReference>
<evidence type="ECO:0000256" key="2">
    <source>
        <dbReference type="ARBA" id="ARBA00004050"/>
    </source>
</evidence>
<dbReference type="InterPro" id="IPR034804">
    <property type="entry name" value="SQR/QFR_C/D"/>
</dbReference>
<keyword evidence="10" id="KW-0408">Iron</keyword>
<dbReference type="EMBL" id="JBEQCT010000001">
    <property type="protein sequence ID" value="MFM2484137.1"/>
    <property type="molecule type" value="Genomic_DNA"/>
</dbReference>
<feature type="transmembrane region" description="Helical" evidence="13">
    <location>
        <begin position="104"/>
        <end position="124"/>
    </location>
</feature>
<evidence type="ECO:0000256" key="7">
    <source>
        <dbReference type="ARBA" id="ARBA00022692"/>
    </source>
</evidence>
<comment type="caution">
    <text evidence="14">The sequence shown here is derived from an EMBL/GenBank/DDBJ whole genome shotgun (WGS) entry which is preliminary data.</text>
</comment>
<comment type="function">
    <text evidence="2">Membrane-anchoring subunit of succinate dehydrogenase (SDH).</text>
</comment>
<comment type="subcellular location">
    <subcellularLocation>
        <location evidence="3">Membrane</location>
        <topology evidence="3">Multi-pass membrane protein</topology>
    </subcellularLocation>
</comment>
<dbReference type="Gene3D" id="1.20.1300.10">
    <property type="entry name" value="Fumarate reductase/succinate dehydrogenase, transmembrane subunit"/>
    <property type="match status" value="1"/>
</dbReference>
<evidence type="ECO:0000256" key="10">
    <source>
        <dbReference type="ARBA" id="ARBA00023004"/>
    </source>
</evidence>
<dbReference type="InterPro" id="IPR014314">
    <property type="entry name" value="Succ_DH_cytb556"/>
</dbReference>
<dbReference type="InterPro" id="IPR000701">
    <property type="entry name" value="SuccDH_FuR_B_TM-su"/>
</dbReference>
<comment type="similarity">
    <text evidence="4">Belongs to the cytochrome b560 family.</text>
</comment>
<keyword evidence="7 13" id="KW-0812">Transmembrane</keyword>
<keyword evidence="11 13" id="KW-0472">Membrane</keyword>